<gene>
    <name evidence="1" type="primary">tqsA_1</name>
    <name evidence="1" type="ORF">NCTC8985_01058</name>
</gene>
<reference evidence="1 2" key="1">
    <citation type="submission" date="2018-06" db="EMBL/GenBank/DDBJ databases">
        <authorList>
            <consortium name="Pathogen Informatics"/>
            <person name="Doyle S."/>
        </authorList>
    </citation>
    <scope>NUCLEOTIDE SEQUENCE [LARGE SCALE GENOMIC DNA]</scope>
    <source>
        <strain evidence="1 2">NCTC8985</strain>
    </source>
</reference>
<dbReference type="AlphaFoldDB" id="A0A376TFD8"/>
<evidence type="ECO:0000313" key="1">
    <source>
        <dbReference type="EMBL" id="STI75820.1"/>
    </source>
</evidence>
<evidence type="ECO:0000313" key="2">
    <source>
        <dbReference type="Proteomes" id="UP000254405"/>
    </source>
</evidence>
<sequence length="34" mass="3579">MLLSVPLTIIVKIALEQTAGGQSIAVLLSDLNKE</sequence>
<proteinExistence type="predicted"/>
<organism evidence="1 2">
    <name type="scientific">Escherichia coli</name>
    <dbReference type="NCBI Taxonomy" id="562"/>
    <lineage>
        <taxon>Bacteria</taxon>
        <taxon>Pseudomonadati</taxon>
        <taxon>Pseudomonadota</taxon>
        <taxon>Gammaproteobacteria</taxon>
        <taxon>Enterobacterales</taxon>
        <taxon>Enterobacteriaceae</taxon>
        <taxon>Escherichia</taxon>
    </lineage>
</organism>
<dbReference type="EMBL" id="UGCO01000001">
    <property type="protein sequence ID" value="STI75820.1"/>
    <property type="molecule type" value="Genomic_DNA"/>
</dbReference>
<accession>A0A376TFD8</accession>
<dbReference type="Proteomes" id="UP000254405">
    <property type="component" value="Unassembled WGS sequence"/>
</dbReference>
<protein>
    <submittedName>
        <fullName evidence="1">Transporter</fullName>
    </submittedName>
</protein>
<name>A0A376TFD8_ECOLX</name>